<keyword evidence="1" id="KW-0732">Signal</keyword>
<feature type="chain" id="PRO_5024390343" description="Curlin" evidence="1">
    <location>
        <begin position="26"/>
        <end position="470"/>
    </location>
</feature>
<evidence type="ECO:0008006" key="4">
    <source>
        <dbReference type="Google" id="ProtNLM"/>
    </source>
</evidence>
<dbReference type="OrthoDB" id="7817250at2"/>
<feature type="signal peptide" evidence="1">
    <location>
        <begin position="1"/>
        <end position="25"/>
    </location>
</feature>
<evidence type="ECO:0000313" key="2">
    <source>
        <dbReference type="EMBL" id="TMM51864.1"/>
    </source>
</evidence>
<dbReference type="PROSITE" id="PS51257">
    <property type="entry name" value="PROKAR_LIPOPROTEIN"/>
    <property type="match status" value="1"/>
</dbReference>
<comment type="caution">
    <text evidence="2">The sequence shown here is derived from an EMBL/GenBank/DDBJ whole genome shotgun (WGS) entry which is preliminary data.</text>
</comment>
<organism evidence="2 3">
    <name type="scientific">Sulfitobacter sabulilitoris</name>
    <dbReference type="NCBI Taxonomy" id="2562655"/>
    <lineage>
        <taxon>Bacteria</taxon>
        <taxon>Pseudomonadati</taxon>
        <taxon>Pseudomonadota</taxon>
        <taxon>Alphaproteobacteria</taxon>
        <taxon>Rhodobacterales</taxon>
        <taxon>Roseobacteraceae</taxon>
        <taxon>Sulfitobacter</taxon>
    </lineage>
</organism>
<dbReference type="RefSeq" id="WP_138662934.1">
    <property type="nucleotide sequence ID" value="NZ_VANS01000003.1"/>
</dbReference>
<protein>
    <recommendedName>
        <fullName evidence="4">Curlin</fullName>
    </recommendedName>
</protein>
<gene>
    <name evidence="2" type="ORF">FDT80_14090</name>
</gene>
<sequence length="470" mass="49263">MFFRSIALSCAVITACGGAASMAAAQSSIDNDVVIDQIGLDNSAVLTQSGQRNFAGSDALPLVQDGIYNDLEITQRGRDNTVGVTGTGLFQFGRLNNRDTFNTIVILQQSDENRIGSVRQSSLGSVVNGANSLSITQQSGDRNSVRSVRQIQEAGQAPQQISVVQTGRDNVIDRIEQRSNSVGRDGSNFIDVSILGAGNGGIRLSGFASEPNVADSSILQEADTVDPGIYGNKIVLSIIGDDNRFGLRQGGRMNDMGRLAITGNQNQLGLRQDGTENNIQMSVIEGDGNEIGIDQIVTNIAEVNLIGDSDDNRVYAFQQGTNTLLARIEGDTNTLRVRQDYLSGLGGENTAALTVLGDDNFADLEQVGSNDFVLGITGDRNNAGGPFTGVAARGGLTPGVFRQTGFRNDMAIAVTGNDNLTAATQAGVANVIVAVISGNANQAAIVQSSNANIANLVQSGSDNRAGIYQN</sequence>
<keyword evidence="3" id="KW-1185">Reference proteome</keyword>
<dbReference type="EMBL" id="VANS01000003">
    <property type="protein sequence ID" value="TMM51864.1"/>
    <property type="molecule type" value="Genomic_DNA"/>
</dbReference>
<accession>A0A5S3PDB4</accession>
<proteinExistence type="predicted"/>
<name>A0A5S3PDB4_9RHOB</name>
<evidence type="ECO:0000256" key="1">
    <source>
        <dbReference type="SAM" id="SignalP"/>
    </source>
</evidence>
<dbReference type="AlphaFoldDB" id="A0A5S3PDB4"/>
<evidence type="ECO:0000313" key="3">
    <source>
        <dbReference type="Proteomes" id="UP000309550"/>
    </source>
</evidence>
<dbReference type="Proteomes" id="UP000309550">
    <property type="component" value="Unassembled WGS sequence"/>
</dbReference>
<reference evidence="2 3" key="1">
    <citation type="submission" date="2019-05" db="EMBL/GenBank/DDBJ databases">
        <title>Sulfitobacter sabulilitoris sp. nov., isolated from a marine sand.</title>
        <authorList>
            <person name="Yoon J.-H."/>
        </authorList>
    </citation>
    <scope>NUCLEOTIDE SEQUENCE [LARGE SCALE GENOMIC DNA]</scope>
    <source>
        <strain evidence="2 3">HSMS-29</strain>
    </source>
</reference>